<proteinExistence type="predicted"/>
<gene>
    <name evidence="1" type="ORF">FEE95_06325</name>
</gene>
<dbReference type="Proteomes" id="UP000310314">
    <property type="component" value="Unassembled WGS sequence"/>
</dbReference>
<keyword evidence="2" id="KW-1185">Reference proteome</keyword>
<dbReference type="EMBL" id="VATY01000001">
    <property type="protein sequence ID" value="TMM59046.1"/>
    <property type="molecule type" value="Genomic_DNA"/>
</dbReference>
<accession>A0A5S3PVK9</accession>
<reference evidence="1 2" key="1">
    <citation type="submission" date="2019-05" db="EMBL/GenBank/DDBJ databases">
        <authorList>
            <person name="Zhang J.-Y."/>
            <person name="Feg X."/>
            <person name="Du Z.-J."/>
        </authorList>
    </citation>
    <scope>NUCLEOTIDE SEQUENCE [LARGE SCALE GENOMIC DNA]</scope>
    <source>
        <strain evidence="1 2">RZ26</strain>
    </source>
</reference>
<evidence type="ECO:0000313" key="1">
    <source>
        <dbReference type="EMBL" id="TMM59046.1"/>
    </source>
</evidence>
<sequence length="209" mass="24398">MSLFIGDLAKEKLLASFLDAKYIELQLKFERIHELKLKKKGVDLVYKHKGKRFYIDEKAQLYYPNVILPTFTFELSYLKKGIEKEGWLLDENKITTHYFLVIGIYTVHPTDFEQGFTNAKIISVNRNKLLAFLDSIGLSLPKLKTYNQELRNQRECPQKVAINELFIKTQGCLFYSKQLEEEPINLQLRIEFLIKSGIGKVIYPTKKIG</sequence>
<organism evidence="1 2">
    <name type="scientific">Maribacter algarum</name>
    <name type="common">ex Zhang et al. 2020</name>
    <dbReference type="NCBI Taxonomy" id="2578118"/>
    <lineage>
        <taxon>Bacteria</taxon>
        <taxon>Pseudomonadati</taxon>
        <taxon>Bacteroidota</taxon>
        <taxon>Flavobacteriia</taxon>
        <taxon>Flavobacteriales</taxon>
        <taxon>Flavobacteriaceae</taxon>
        <taxon>Maribacter</taxon>
    </lineage>
</organism>
<dbReference type="OrthoDB" id="1245542at2"/>
<dbReference type="AlphaFoldDB" id="A0A5S3PVK9"/>
<dbReference type="RefSeq" id="WP_138657036.1">
    <property type="nucleotide sequence ID" value="NZ_VATY01000001.1"/>
</dbReference>
<name>A0A5S3PVK9_9FLAO</name>
<protein>
    <submittedName>
        <fullName evidence="1">Uncharacterized protein</fullName>
    </submittedName>
</protein>
<evidence type="ECO:0000313" key="2">
    <source>
        <dbReference type="Proteomes" id="UP000310314"/>
    </source>
</evidence>
<comment type="caution">
    <text evidence="1">The sequence shown here is derived from an EMBL/GenBank/DDBJ whole genome shotgun (WGS) entry which is preliminary data.</text>
</comment>